<name>A0A9Q8PAM9_PASFU</name>
<evidence type="ECO:0000256" key="1">
    <source>
        <dbReference type="SAM" id="MobiDB-lite"/>
    </source>
</evidence>
<dbReference type="AlphaFoldDB" id="A0A9Q8PAM9"/>
<dbReference type="Proteomes" id="UP000756132">
    <property type="component" value="Chromosome 6"/>
</dbReference>
<keyword evidence="3" id="KW-1185">Reference proteome</keyword>
<accession>A0A9Q8PAM9</accession>
<feature type="compositionally biased region" description="Basic and acidic residues" evidence="1">
    <location>
        <begin position="140"/>
        <end position="152"/>
    </location>
</feature>
<organism evidence="2 3">
    <name type="scientific">Passalora fulva</name>
    <name type="common">Tomato leaf mold</name>
    <name type="synonym">Cladosporium fulvum</name>
    <dbReference type="NCBI Taxonomy" id="5499"/>
    <lineage>
        <taxon>Eukaryota</taxon>
        <taxon>Fungi</taxon>
        <taxon>Dikarya</taxon>
        <taxon>Ascomycota</taxon>
        <taxon>Pezizomycotina</taxon>
        <taxon>Dothideomycetes</taxon>
        <taxon>Dothideomycetidae</taxon>
        <taxon>Mycosphaerellales</taxon>
        <taxon>Mycosphaerellaceae</taxon>
        <taxon>Fulvia</taxon>
    </lineage>
</organism>
<sequence length="217" mass="22677">MGLAPALAPWTSHLIHSTAVVLPVRAARNQLGGSKPHGRGQVMPTQSSASVAATQNVEIALSQDHLASDGQAVANVLAPAAGMQVTAGSGSGPTLNPRQRRKVKTRKRLAANRAKAKNIADDNVLLDGEAPVGDDADENAGNREESDARDDANDATDEETPKSPDGNAAGDATEIDQLQDGVPRSVMQHAAEMVSYFFNTYVIGPLTRLLRAGGTRN</sequence>
<reference evidence="2" key="1">
    <citation type="submission" date="2021-12" db="EMBL/GenBank/DDBJ databases">
        <authorList>
            <person name="Zaccaron A."/>
            <person name="Stergiopoulos I."/>
        </authorList>
    </citation>
    <scope>NUCLEOTIDE SEQUENCE</scope>
    <source>
        <strain evidence="2">Race5_Kim</strain>
    </source>
</reference>
<feature type="compositionally biased region" description="Polar residues" evidence="1">
    <location>
        <begin position="86"/>
        <end position="97"/>
    </location>
</feature>
<protein>
    <submittedName>
        <fullName evidence="2">Uncharacterized protein</fullName>
    </submittedName>
</protein>
<dbReference type="EMBL" id="CP090168">
    <property type="protein sequence ID" value="UJO18989.1"/>
    <property type="molecule type" value="Genomic_DNA"/>
</dbReference>
<dbReference type="KEGG" id="ffu:CLAFUR5_07735"/>
<reference evidence="2" key="2">
    <citation type="journal article" date="2022" name="Microb. Genom.">
        <title>A chromosome-scale genome assembly of the tomato pathogen Cladosporium fulvum reveals a compartmentalized genome architecture and the presence of a dispensable chromosome.</title>
        <authorList>
            <person name="Zaccaron A.Z."/>
            <person name="Chen L.H."/>
            <person name="Samaras A."/>
            <person name="Stergiopoulos I."/>
        </authorList>
    </citation>
    <scope>NUCLEOTIDE SEQUENCE</scope>
    <source>
        <strain evidence="2">Race5_Kim</strain>
    </source>
</reference>
<evidence type="ECO:0000313" key="3">
    <source>
        <dbReference type="Proteomes" id="UP000756132"/>
    </source>
</evidence>
<dbReference type="GeneID" id="71987613"/>
<evidence type="ECO:0000313" key="2">
    <source>
        <dbReference type="EMBL" id="UJO18989.1"/>
    </source>
</evidence>
<gene>
    <name evidence="2" type="ORF">CLAFUR5_07735</name>
</gene>
<feature type="region of interest" description="Disordered" evidence="1">
    <location>
        <begin position="85"/>
        <end position="171"/>
    </location>
</feature>
<feature type="compositionally biased region" description="Basic residues" evidence="1">
    <location>
        <begin position="98"/>
        <end position="116"/>
    </location>
</feature>
<dbReference type="RefSeq" id="XP_047763355.1">
    <property type="nucleotide sequence ID" value="XM_047906883.1"/>
</dbReference>
<proteinExistence type="predicted"/>